<name>A0A333WEC7_ACIBA</name>
<dbReference type="EMBL" id="UFMQ01000047">
    <property type="protein sequence ID" value="SST33670.1"/>
    <property type="molecule type" value="Genomic_DNA"/>
</dbReference>
<evidence type="ECO:0000313" key="1">
    <source>
        <dbReference type="EMBL" id="SST33670.1"/>
    </source>
</evidence>
<protein>
    <submittedName>
        <fullName evidence="1">Uncharacterized protein</fullName>
    </submittedName>
</protein>
<organism evidence="1 2">
    <name type="scientific">Acinetobacter baumannii</name>
    <dbReference type="NCBI Taxonomy" id="470"/>
    <lineage>
        <taxon>Bacteria</taxon>
        <taxon>Pseudomonadati</taxon>
        <taxon>Pseudomonadota</taxon>
        <taxon>Gammaproteobacteria</taxon>
        <taxon>Moraxellales</taxon>
        <taxon>Moraxellaceae</taxon>
        <taxon>Acinetobacter</taxon>
        <taxon>Acinetobacter calcoaceticus/baumannii complex</taxon>
    </lineage>
</organism>
<dbReference type="Proteomes" id="UP000252694">
    <property type="component" value="Unassembled WGS sequence"/>
</dbReference>
<dbReference type="RefSeq" id="WP_046127872.1">
    <property type="nucleotide sequence ID" value="NZ_CP048828.1"/>
</dbReference>
<accession>A0A333WEC7</accession>
<proteinExistence type="predicted"/>
<evidence type="ECO:0000313" key="2">
    <source>
        <dbReference type="Proteomes" id="UP000252694"/>
    </source>
</evidence>
<dbReference type="AlphaFoldDB" id="A0A333WEC7"/>
<gene>
    <name evidence="1" type="ORF">SAMEA104305318_04050</name>
</gene>
<reference evidence="1 2" key="1">
    <citation type="submission" date="2018-07" db="EMBL/GenBank/DDBJ databases">
        <authorList>
            <consortium name="Pathogen Informatics"/>
        </authorList>
    </citation>
    <scope>NUCLEOTIDE SEQUENCE [LARGE SCALE GENOMIC DNA]</scope>
    <source>
        <strain evidence="1 2">4300STDY7045823</strain>
    </source>
</reference>
<sequence length="153" mass="17342">MNNKTIAKKMINQVKSVITDPQAKSLLAAYHVETSFTHFYETHSHIYLVGKDITAVMAKHFPYFTFKTRDNKKARHGIGDGSMSDCLNKLRRVYRLEIKKPISEKFIAEAGAPTFTKSQSVSPVAYLIDEVVQQETAPIARSDVQNSFQDLFN</sequence>
<dbReference type="GeneID" id="67513487"/>